<evidence type="ECO:0000313" key="13">
    <source>
        <dbReference type="Proteomes" id="UP000759131"/>
    </source>
</evidence>
<dbReference type="PANTHER" id="PTHR10913:SF78">
    <property type="entry name" value="AGRIN"/>
    <property type="match status" value="1"/>
</dbReference>
<feature type="domain" description="Kazal-like" evidence="11">
    <location>
        <begin position="301"/>
        <end position="355"/>
    </location>
</feature>
<comment type="caution">
    <text evidence="5">Lacks conserved residue(s) required for the propagation of feature annotation.</text>
</comment>
<evidence type="ECO:0008006" key="14">
    <source>
        <dbReference type="Google" id="ProtNLM"/>
    </source>
</evidence>
<evidence type="ECO:0000259" key="9">
    <source>
        <dbReference type="PROSITE" id="PS50026"/>
    </source>
</evidence>
<feature type="compositionally biased region" description="Polar residues" evidence="7">
    <location>
        <begin position="900"/>
        <end position="909"/>
    </location>
</feature>
<dbReference type="FunFam" id="3.30.60.30:FF:000024">
    <property type="entry name" value="Transmembrane agrin"/>
    <property type="match status" value="2"/>
</dbReference>
<dbReference type="Proteomes" id="UP000759131">
    <property type="component" value="Unassembled WGS sequence"/>
</dbReference>
<dbReference type="Pfam" id="PF00008">
    <property type="entry name" value="EGF"/>
    <property type="match status" value="1"/>
</dbReference>
<feature type="domain" description="EGF-like" evidence="9">
    <location>
        <begin position="1092"/>
        <end position="1128"/>
    </location>
</feature>
<feature type="domain" description="Laminin EGF-like" evidence="10">
    <location>
        <begin position="684"/>
        <end position="736"/>
    </location>
</feature>
<dbReference type="GO" id="GO:0005509">
    <property type="term" value="F:calcium ion binding"/>
    <property type="evidence" value="ECO:0007669"/>
    <property type="project" value="InterPro"/>
</dbReference>
<dbReference type="InterPro" id="IPR001791">
    <property type="entry name" value="Laminin_G"/>
</dbReference>
<dbReference type="InterPro" id="IPR013320">
    <property type="entry name" value="ConA-like_dom_sf"/>
</dbReference>
<dbReference type="InterPro" id="IPR003884">
    <property type="entry name" value="FacI_MAC"/>
</dbReference>
<dbReference type="Pfam" id="PF00053">
    <property type="entry name" value="EGF_laminin"/>
    <property type="match status" value="2"/>
</dbReference>
<keyword evidence="1" id="KW-0677">Repeat</keyword>
<evidence type="ECO:0000256" key="1">
    <source>
        <dbReference type="ARBA" id="ARBA00022737"/>
    </source>
</evidence>
<evidence type="ECO:0000256" key="7">
    <source>
        <dbReference type="SAM" id="MobiDB-lite"/>
    </source>
</evidence>
<dbReference type="PROSITE" id="PS00010">
    <property type="entry name" value="ASX_HYDROXYL"/>
    <property type="match status" value="1"/>
</dbReference>
<dbReference type="CDD" id="cd00055">
    <property type="entry name" value="EGF_Lam"/>
    <property type="match status" value="2"/>
</dbReference>
<dbReference type="OrthoDB" id="88467at2759"/>
<dbReference type="InterPro" id="IPR000742">
    <property type="entry name" value="EGF"/>
</dbReference>
<dbReference type="CDD" id="cd00104">
    <property type="entry name" value="KAZAL_FS"/>
    <property type="match status" value="6"/>
</dbReference>
<dbReference type="Gene3D" id="2.10.25.10">
    <property type="entry name" value="Laminin"/>
    <property type="match status" value="4"/>
</dbReference>
<dbReference type="FunFam" id="2.10.25.10:FF:000140">
    <property type="entry name" value="Transmembrane agrin"/>
    <property type="match status" value="1"/>
</dbReference>
<dbReference type="SUPFAM" id="SSF57196">
    <property type="entry name" value="EGF/Laminin"/>
    <property type="match status" value="1"/>
</dbReference>
<dbReference type="EMBL" id="CAJPIZ010000291">
    <property type="protein sequence ID" value="CAG2101062.1"/>
    <property type="molecule type" value="Genomic_DNA"/>
</dbReference>
<feature type="disulfide bond" evidence="5">
    <location>
        <begin position="1118"/>
        <end position="1127"/>
    </location>
</feature>
<dbReference type="PROSITE" id="PS50027">
    <property type="entry name" value="EGF_LAM_2"/>
    <property type="match status" value="1"/>
</dbReference>
<proteinExistence type="predicted"/>
<dbReference type="SMART" id="SM00274">
    <property type="entry name" value="FOLN"/>
    <property type="match status" value="8"/>
</dbReference>
<keyword evidence="3 5" id="KW-1015">Disulfide bond</keyword>
<dbReference type="InterPro" id="IPR050653">
    <property type="entry name" value="Prot_Inhib_GrowthFact_Antg"/>
</dbReference>
<evidence type="ECO:0000259" key="11">
    <source>
        <dbReference type="PROSITE" id="PS51465"/>
    </source>
</evidence>
<sequence>MRSLLLRQQWSDARDNRSKMAALWALVALFVSNTNACYKFPADIVDPCLEKVCAKGAVCKPSIDGRSADCVCPASCATYGDSRGSRPVCGSDGRDYPNVCELRRLSCRHMKDVFVKFSGACDPCEGVECPSAQLCQLDDRRNPICRCNNCNPDLKPVCGSDGRTYTNECSLRVEACKQRTTLRIIHSGVCVESNPCASLQCSSFQTCEIDRYGIATCQCPPQCPPILRPVCGTDGNVYDSECDLRRHTCLLHKDVRLKHFGLCGNSDSCFAACFTSGFVSGDDSPCSRTVCQFGAVCVVKASGEHVCECPQCSEEFSPVCSRDGISFANECKMRREFCQNSKPFDNDFTAGLCNGCEQKNCQFHSVCESDGEGASCRCPKSCPKTVSPVCGSDGNTYDNECALRLQSCQRSESVSVLARGVCDVCHGVNCKYGARCENGRCVCPTECPENKEPVCGDDGNTYANECLLTSAACRHDRHIAVKFFGDCADITSGITPPLDGEYSRACDHMTCRYGGVCEFDQNGVPRCLCAYNCPEVNGLNGHDSEPVCGSDGRLYDNECKLQEEACARQQEIKPQDMKACEETRILACDGEPPLVNPSTRKEYFCGDSPDAKSCPPNSFCHRGTNFAKCCREVATTRSCEDTTFGCCPDGKTAAQGVHNGGCPCCPDGKTAAQGVHNGGCPSVCECNRLGSYSLTCDPTSKQCHCKPGVGGLRCDRCEAGYWGLHKISEGNTGCIPCACNDHGAIRDDCEQMTGRCVCRVGGVQGMKCDVCPEGSVLGPDGCQDLSLLKTIVGSCEQIECRFGSVCRSKGSKVQCVCDVTCDFERKAKPICGSDGKTSQTYGSECLLKLFACRFQKHIHIVSEGQCVDDDVTVGSVRRSTAFKTTEEKWTREVSHDDASTGPTEPSTPDTLPVVTPSFDGKSFIEMPRLQAYTRLTLELEFTTYAKNAILLYNGQTDTGEGDFVSLSVRQSYVEFRYNLGSGTVVLRSQEAIGLGRRVRVVAKRYLWDGMLSIEGQEDVSGKSEGDLKSLDLTQNLFIGFVVSKETRLYDNIGVSVGLQGCVHGFKIGRKDVDLSSRDSRDIIRMINIRECDSSCEGVECVNGGTCLPDAHSLYRCVCGTHFTGRHCETQMNACSSNPCSFGACVDLKDGFVCKCPEGRAGRLCDDFQSEMFSVLIPDFWGNSFLQLPTLQGVGQAFNIEVWFLSRAANGLLLYCGQESGDFLSLTIEEGFVVFRFDLGNGRTNQSGIVSLKTLKPISLAKWHSLKMTRRRKSGTLQIDDTDVIEGQSTGSLSELNLEAPLFVGGVDSTQAVNKNAGITSGLNGAIQRLIINGHVWQDLFRRALLQHNVDEYSGPPCAPQSPCLNNGLCLARRLSFINENPCELRLRTTASHGIVFFSSTGRPNGDYLSLALSNGSLELSFNLGKEKSLSARSEFAVNDGFFHSVLIHRNQRLASLRVDDLPPLSVTSDAAELQTDGELWIGGSPALPTGLPPHYYHGFKGCIESVKVGDETLRLWNDASLEFC</sequence>
<dbReference type="FunFam" id="2.10.25.10:FF:000134">
    <property type="entry name" value="Transmembrane agrin"/>
    <property type="match status" value="1"/>
</dbReference>
<feature type="domain" description="Kazal-like" evidence="11">
    <location>
        <begin position="377"/>
        <end position="424"/>
    </location>
</feature>
<feature type="compositionally biased region" description="Basic and acidic residues" evidence="7">
    <location>
        <begin position="887"/>
        <end position="898"/>
    </location>
</feature>
<dbReference type="PROSITE" id="PS50025">
    <property type="entry name" value="LAM_G_DOMAIN"/>
    <property type="match status" value="3"/>
</dbReference>
<evidence type="ECO:0000313" key="12">
    <source>
        <dbReference type="EMBL" id="CAD7620632.1"/>
    </source>
</evidence>
<feature type="domain" description="Kazal-like" evidence="11">
    <location>
        <begin position="64"/>
        <end position="123"/>
    </location>
</feature>
<dbReference type="PROSITE" id="PS51465">
    <property type="entry name" value="KAZAL_2"/>
    <property type="match status" value="8"/>
</dbReference>
<gene>
    <name evidence="12" type="ORF">OSB1V03_LOCUS1113</name>
</gene>
<feature type="region of interest" description="Disordered" evidence="7">
    <location>
        <begin position="887"/>
        <end position="911"/>
    </location>
</feature>
<name>A0A7R9KCP6_9ACAR</name>
<dbReference type="Pfam" id="PF07648">
    <property type="entry name" value="Kazal_2"/>
    <property type="match status" value="8"/>
</dbReference>
<dbReference type="Gene3D" id="2.60.120.200">
    <property type="match status" value="3"/>
</dbReference>
<feature type="domain" description="EGF-like" evidence="9">
    <location>
        <begin position="1130"/>
        <end position="1165"/>
    </location>
</feature>
<dbReference type="InterPro" id="IPR003645">
    <property type="entry name" value="Fol_N"/>
</dbReference>
<evidence type="ECO:0000256" key="2">
    <source>
        <dbReference type="ARBA" id="ARBA00022782"/>
    </source>
</evidence>
<dbReference type="Pfam" id="PF02210">
    <property type="entry name" value="Laminin_G_2"/>
    <property type="match status" value="2"/>
</dbReference>
<feature type="disulfide bond" evidence="5">
    <location>
        <begin position="1155"/>
        <end position="1164"/>
    </location>
</feature>
<reference evidence="12" key="1">
    <citation type="submission" date="2020-11" db="EMBL/GenBank/DDBJ databases">
        <authorList>
            <person name="Tran Van P."/>
        </authorList>
    </citation>
    <scope>NUCLEOTIDE SEQUENCE</scope>
</reference>
<keyword evidence="13" id="KW-1185">Reference proteome</keyword>
<evidence type="ECO:0000256" key="4">
    <source>
        <dbReference type="ARBA" id="ARBA00023180"/>
    </source>
</evidence>
<dbReference type="SMART" id="SM00280">
    <property type="entry name" value="KAZAL"/>
    <property type="match status" value="8"/>
</dbReference>
<dbReference type="SMART" id="SM00181">
    <property type="entry name" value="EGF"/>
    <property type="match status" value="6"/>
</dbReference>
<feature type="disulfide bond" evidence="6">
    <location>
        <begin position="686"/>
        <end position="703"/>
    </location>
</feature>
<dbReference type="FunFam" id="3.30.60.30:FF:000049">
    <property type="entry name" value="Predicted protein"/>
    <property type="match status" value="1"/>
</dbReference>
<dbReference type="SMART" id="SM00282">
    <property type="entry name" value="LamG"/>
    <property type="match status" value="3"/>
</dbReference>
<dbReference type="InterPro" id="IPR036058">
    <property type="entry name" value="Kazal_dom_sf"/>
</dbReference>
<keyword evidence="2" id="KW-0221">Differentiation</keyword>
<feature type="domain" description="Kazal-like" evidence="11">
    <location>
        <begin position="211"/>
        <end position="265"/>
    </location>
</feature>
<dbReference type="PANTHER" id="PTHR10913">
    <property type="entry name" value="FOLLISTATIN-RELATED"/>
    <property type="match status" value="1"/>
</dbReference>
<feature type="domain" description="Kazal-like" evidence="11">
    <location>
        <begin position="442"/>
        <end position="489"/>
    </location>
</feature>
<dbReference type="SMART" id="SM00180">
    <property type="entry name" value="EGF_Lam"/>
    <property type="match status" value="2"/>
</dbReference>
<feature type="domain" description="Laminin G" evidence="8">
    <location>
        <begin position="1174"/>
        <end position="1357"/>
    </location>
</feature>
<evidence type="ECO:0000259" key="10">
    <source>
        <dbReference type="PROSITE" id="PS50027"/>
    </source>
</evidence>
<dbReference type="PROSITE" id="PS00022">
    <property type="entry name" value="EGF_1"/>
    <property type="match status" value="2"/>
</dbReference>
<dbReference type="GO" id="GO:0005576">
    <property type="term" value="C:extracellular region"/>
    <property type="evidence" value="ECO:0007669"/>
    <property type="project" value="TreeGrafter"/>
</dbReference>
<accession>A0A7R9KCP6</accession>
<evidence type="ECO:0000256" key="5">
    <source>
        <dbReference type="PROSITE-ProRule" id="PRU00076"/>
    </source>
</evidence>
<dbReference type="SUPFAM" id="SSF100895">
    <property type="entry name" value="Kazal-type serine protease inhibitors"/>
    <property type="match status" value="8"/>
</dbReference>
<protein>
    <recommendedName>
        <fullName evidence="14">Agrin</fullName>
    </recommendedName>
</protein>
<feature type="domain" description="Kazal-like" evidence="11">
    <location>
        <begin position="816"/>
        <end position="868"/>
    </location>
</feature>
<dbReference type="SMART" id="SM00179">
    <property type="entry name" value="EGF_CA"/>
    <property type="match status" value="2"/>
</dbReference>
<dbReference type="InterPro" id="IPR001881">
    <property type="entry name" value="EGF-like_Ca-bd_dom"/>
</dbReference>
<dbReference type="Gene3D" id="3.30.60.30">
    <property type="match status" value="8"/>
</dbReference>
<dbReference type="SMART" id="SM00057">
    <property type="entry name" value="FIMAC"/>
    <property type="match status" value="4"/>
</dbReference>
<dbReference type="PROSITE" id="PS01248">
    <property type="entry name" value="EGF_LAM_1"/>
    <property type="match status" value="1"/>
</dbReference>
<dbReference type="Pfam" id="PF00054">
    <property type="entry name" value="Laminin_G_1"/>
    <property type="match status" value="1"/>
</dbReference>
<feature type="domain" description="Laminin G" evidence="8">
    <location>
        <begin position="1348"/>
        <end position="1524"/>
    </location>
</feature>
<feature type="disulfide bond" evidence="5">
    <location>
        <begin position="1134"/>
        <end position="1144"/>
    </location>
</feature>
<dbReference type="InterPro" id="IPR000152">
    <property type="entry name" value="EGF-type_Asp/Asn_hydroxyl_site"/>
</dbReference>
<dbReference type="EMBL" id="OC854866">
    <property type="protein sequence ID" value="CAD7620632.1"/>
    <property type="molecule type" value="Genomic_DNA"/>
</dbReference>
<feature type="domain" description="Laminin G" evidence="8">
    <location>
        <begin position="913"/>
        <end position="1095"/>
    </location>
</feature>
<dbReference type="InterPro" id="IPR002350">
    <property type="entry name" value="Kazal_dom"/>
</dbReference>
<feature type="domain" description="Kazal-like" evidence="11">
    <location>
        <begin position="528"/>
        <end position="582"/>
    </location>
</feature>
<keyword evidence="5" id="KW-0245">EGF-like domain</keyword>
<evidence type="ECO:0000256" key="3">
    <source>
        <dbReference type="ARBA" id="ARBA00023157"/>
    </source>
</evidence>
<dbReference type="InterPro" id="IPR002049">
    <property type="entry name" value="LE_dom"/>
</dbReference>
<feature type="domain" description="Kazal-like" evidence="11">
    <location>
        <begin position="146"/>
        <end position="192"/>
    </location>
</feature>
<dbReference type="GO" id="GO:0030154">
    <property type="term" value="P:cell differentiation"/>
    <property type="evidence" value="ECO:0007669"/>
    <property type="project" value="UniProtKB-KW"/>
</dbReference>
<feature type="disulfide bond" evidence="6">
    <location>
        <begin position="684"/>
        <end position="696"/>
    </location>
</feature>
<dbReference type="CDD" id="cd00110">
    <property type="entry name" value="LamG"/>
    <property type="match status" value="3"/>
</dbReference>
<organism evidence="12">
    <name type="scientific">Medioppia subpectinata</name>
    <dbReference type="NCBI Taxonomy" id="1979941"/>
    <lineage>
        <taxon>Eukaryota</taxon>
        <taxon>Metazoa</taxon>
        <taxon>Ecdysozoa</taxon>
        <taxon>Arthropoda</taxon>
        <taxon>Chelicerata</taxon>
        <taxon>Arachnida</taxon>
        <taxon>Acari</taxon>
        <taxon>Acariformes</taxon>
        <taxon>Sarcoptiformes</taxon>
        <taxon>Oribatida</taxon>
        <taxon>Brachypylina</taxon>
        <taxon>Oppioidea</taxon>
        <taxon>Oppiidae</taxon>
        <taxon>Medioppia</taxon>
    </lineage>
</organism>
<evidence type="ECO:0000259" key="8">
    <source>
        <dbReference type="PROSITE" id="PS50025"/>
    </source>
</evidence>
<keyword evidence="6" id="KW-0424">Laminin EGF-like domain</keyword>
<evidence type="ECO:0000256" key="6">
    <source>
        <dbReference type="PROSITE-ProRule" id="PRU00460"/>
    </source>
</evidence>
<dbReference type="SUPFAM" id="SSF49899">
    <property type="entry name" value="Concanavalin A-like lectins/glucanases"/>
    <property type="match status" value="3"/>
</dbReference>
<dbReference type="GO" id="GO:0048513">
    <property type="term" value="P:animal organ development"/>
    <property type="evidence" value="ECO:0007669"/>
    <property type="project" value="UniProtKB-ARBA"/>
</dbReference>
<keyword evidence="4" id="KW-0325">Glycoprotein</keyword>
<feature type="disulfide bond" evidence="6">
    <location>
        <begin position="705"/>
        <end position="714"/>
    </location>
</feature>
<dbReference type="PROSITE" id="PS50026">
    <property type="entry name" value="EGF_3"/>
    <property type="match status" value="2"/>
</dbReference>